<keyword evidence="2" id="KW-0479">Metal-binding</keyword>
<protein>
    <recommendedName>
        <fullName evidence="8">Serine/threonine-protein phosphatase</fullName>
        <ecNumber evidence="8">3.1.3.16</ecNumber>
    </recommendedName>
</protein>
<dbReference type="SMART" id="SM00156">
    <property type="entry name" value="PP2Ac"/>
    <property type="match status" value="1"/>
</dbReference>
<evidence type="ECO:0000256" key="3">
    <source>
        <dbReference type="ARBA" id="ARBA00022801"/>
    </source>
</evidence>
<accession>A0A077ZFC8</accession>
<dbReference type="STRING" id="36087.A0A077ZFC8"/>
<dbReference type="InterPro" id="IPR050341">
    <property type="entry name" value="PP1_catalytic_subunit"/>
</dbReference>
<evidence type="ECO:0000256" key="2">
    <source>
        <dbReference type="ARBA" id="ARBA00022723"/>
    </source>
</evidence>
<name>A0A077ZFC8_TRITR</name>
<dbReference type="Pfam" id="PF00149">
    <property type="entry name" value="Metallophos"/>
    <property type="match status" value="1"/>
</dbReference>
<comment type="catalytic activity">
    <reaction evidence="7 8">
        <text>O-phospho-L-threonyl-[protein] + H2O = L-threonyl-[protein] + phosphate</text>
        <dbReference type="Rhea" id="RHEA:47004"/>
        <dbReference type="Rhea" id="RHEA-COMP:11060"/>
        <dbReference type="Rhea" id="RHEA-COMP:11605"/>
        <dbReference type="ChEBI" id="CHEBI:15377"/>
        <dbReference type="ChEBI" id="CHEBI:30013"/>
        <dbReference type="ChEBI" id="CHEBI:43474"/>
        <dbReference type="ChEBI" id="CHEBI:61977"/>
        <dbReference type="EC" id="3.1.3.16"/>
    </reaction>
</comment>
<reference evidence="10" key="2">
    <citation type="submission" date="2014-03" db="EMBL/GenBank/DDBJ databases">
        <title>The whipworm genome and dual-species transcriptomics of an intimate host-pathogen interaction.</title>
        <authorList>
            <person name="Foth B.J."/>
            <person name="Tsai I.J."/>
            <person name="Reid A.J."/>
            <person name="Bancroft A.J."/>
            <person name="Nichol S."/>
            <person name="Tracey A."/>
            <person name="Holroyd N."/>
            <person name="Cotton J.A."/>
            <person name="Stanley E.J."/>
            <person name="Zarowiecki M."/>
            <person name="Liu J.Z."/>
            <person name="Huckvale T."/>
            <person name="Cooper P.J."/>
            <person name="Grencis R.K."/>
            <person name="Berriman M."/>
        </authorList>
    </citation>
    <scope>NUCLEOTIDE SEQUENCE [LARGE SCALE GENOMIC DNA]</scope>
</reference>
<dbReference type="Gene3D" id="3.60.21.10">
    <property type="match status" value="1"/>
</dbReference>
<dbReference type="PRINTS" id="PR00114">
    <property type="entry name" value="STPHPHTASE"/>
</dbReference>
<dbReference type="EMBL" id="HG806287">
    <property type="protein sequence ID" value="CDW58218.1"/>
    <property type="molecule type" value="Genomic_DNA"/>
</dbReference>
<evidence type="ECO:0000259" key="9">
    <source>
        <dbReference type="PROSITE" id="PS00125"/>
    </source>
</evidence>
<evidence type="ECO:0000256" key="6">
    <source>
        <dbReference type="ARBA" id="ARBA00047761"/>
    </source>
</evidence>
<dbReference type="PANTHER" id="PTHR11668">
    <property type="entry name" value="SERINE/THREONINE PROTEIN PHOSPHATASE"/>
    <property type="match status" value="1"/>
</dbReference>
<keyword evidence="3 8" id="KW-0378">Hydrolase</keyword>
<keyword evidence="4" id="KW-0904">Protein phosphatase</keyword>
<dbReference type="GO" id="GO:0005634">
    <property type="term" value="C:nucleus"/>
    <property type="evidence" value="ECO:0007669"/>
    <property type="project" value="TreeGrafter"/>
</dbReference>
<dbReference type="OrthoDB" id="10273432at2759"/>
<dbReference type="Proteomes" id="UP000030665">
    <property type="component" value="Unassembled WGS sequence"/>
</dbReference>
<dbReference type="GO" id="GO:0046872">
    <property type="term" value="F:metal ion binding"/>
    <property type="evidence" value="ECO:0007669"/>
    <property type="project" value="UniProtKB-KW"/>
</dbReference>
<evidence type="ECO:0000313" key="11">
    <source>
        <dbReference type="Proteomes" id="UP000030665"/>
    </source>
</evidence>
<evidence type="ECO:0000256" key="7">
    <source>
        <dbReference type="ARBA" id="ARBA00048336"/>
    </source>
</evidence>
<evidence type="ECO:0000313" key="10">
    <source>
        <dbReference type="EMBL" id="CDW58218.1"/>
    </source>
</evidence>
<dbReference type="EC" id="3.1.3.16" evidence="8"/>
<proteinExistence type="inferred from homology"/>
<dbReference type="GO" id="GO:0004722">
    <property type="term" value="F:protein serine/threonine phosphatase activity"/>
    <property type="evidence" value="ECO:0007669"/>
    <property type="project" value="UniProtKB-EC"/>
</dbReference>
<dbReference type="PANTHER" id="PTHR11668:SF300">
    <property type="entry name" value="SERINE_THREONINE-PROTEIN PHOSPHATASE"/>
    <property type="match status" value="1"/>
</dbReference>
<comment type="similarity">
    <text evidence="8">Belongs to the PPP phosphatase family.</text>
</comment>
<dbReference type="InterPro" id="IPR029052">
    <property type="entry name" value="Metallo-depent_PP-like"/>
</dbReference>
<feature type="domain" description="Serine/threonine specific protein phosphatases" evidence="9">
    <location>
        <begin position="131"/>
        <end position="136"/>
    </location>
</feature>
<dbReference type="InterPro" id="IPR004843">
    <property type="entry name" value="Calcineurin-like_PHP"/>
</dbReference>
<dbReference type="AlphaFoldDB" id="A0A077ZFC8"/>
<dbReference type="InterPro" id="IPR006186">
    <property type="entry name" value="Ser/Thr-sp_prot-phosphatase"/>
</dbReference>
<gene>
    <name evidence="10" type="ORF">TTRE_0000652501</name>
</gene>
<comment type="cofactor">
    <cofactor evidence="1">
        <name>Mn(2+)</name>
        <dbReference type="ChEBI" id="CHEBI:29035"/>
    </cofactor>
</comment>
<dbReference type="SUPFAM" id="SSF56300">
    <property type="entry name" value="Metallo-dependent phosphatases"/>
    <property type="match status" value="1"/>
</dbReference>
<evidence type="ECO:0000256" key="1">
    <source>
        <dbReference type="ARBA" id="ARBA00001936"/>
    </source>
</evidence>
<organism evidence="10 11">
    <name type="scientific">Trichuris trichiura</name>
    <name type="common">Whipworm</name>
    <name type="synonym">Trichocephalus trichiurus</name>
    <dbReference type="NCBI Taxonomy" id="36087"/>
    <lineage>
        <taxon>Eukaryota</taxon>
        <taxon>Metazoa</taxon>
        <taxon>Ecdysozoa</taxon>
        <taxon>Nematoda</taxon>
        <taxon>Enoplea</taxon>
        <taxon>Dorylaimia</taxon>
        <taxon>Trichinellida</taxon>
        <taxon>Trichuridae</taxon>
        <taxon>Trichuris</taxon>
    </lineage>
</organism>
<comment type="catalytic activity">
    <reaction evidence="6">
        <text>O-phospho-L-seryl-[protein] + H2O = L-seryl-[protein] + phosphate</text>
        <dbReference type="Rhea" id="RHEA:20629"/>
        <dbReference type="Rhea" id="RHEA-COMP:9863"/>
        <dbReference type="Rhea" id="RHEA-COMP:11604"/>
        <dbReference type="ChEBI" id="CHEBI:15377"/>
        <dbReference type="ChEBI" id="CHEBI:29999"/>
        <dbReference type="ChEBI" id="CHEBI:43474"/>
        <dbReference type="ChEBI" id="CHEBI:83421"/>
        <dbReference type="EC" id="3.1.3.16"/>
    </reaction>
</comment>
<reference evidence="10" key="1">
    <citation type="submission" date="2014-01" db="EMBL/GenBank/DDBJ databases">
        <authorList>
            <person name="Aslett M."/>
        </authorList>
    </citation>
    <scope>NUCLEOTIDE SEQUENCE</scope>
</reference>
<evidence type="ECO:0000256" key="4">
    <source>
        <dbReference type="ARBA" id="ARBA00022912"/>
    </source>
</evidence>
<sequence length="326" mass="38003">METNEKSSHIEQSSDDKWRLWVQKRNKLLLQRRRMERQPFSVEEIGLVCTQAKEGFAAQSSLLEPQPPLNICGDLHGQFHDLLRLLNYGGYPPKTRYLFLGDYVDRGPMSLETVMLLLLYKIRYADEVFLLRGNHEFENLNSVYGFKAEILRRYEDPNVWKQFNEMFNWMPLAALIKRRILCMHGGISMELTNWDQIRCLPRPMSFPVDAVSTDLMWADPVQNQKGWRGSVRGISYGFGEDAVYKFCRYMDIDMIVRAHQVVQNGYEFFASNHLITVFSAPNYCGVFNNDAGMVRVSRKLKCTVKQFRPPKPMSIKYVNKKSASKK</sequence>
<evidence type="ECO:0000256" key="8">
    <source>
        <dbReference type="RuleBase" id="RU004273"/>
    </source>
</evidence>
<evidence type="ECO:0000256" key="5">
    <source>
        <dbReference type="ARBA" id="ARBA00023211"/>
    </source>
</evidence>
<keyword evidence="5" id="KW-0464">Manganese</keyword>
<keyword evidence="11" id="KW-1185">Reference proteome</keyword>
<dbReference type="GO" id="GO:0005737">
    <property type="term" value="C:cytoplasm"/>
    <property type="evidence" value="ECO:0007669"/>
    <property type="project" value="TreeGrafter"/>
</dbReference>
<dbReference type="PROSITE" id="PS00125">
    <property type="entry name" value="SER_THR_PHOSPHATASE"/>
    <property type="match status" value="1"/>
</dbReference>